<dbReference type="Pfam" id="PF13639">
    <property type="entry name" value="zf-RING_2"/>
    <property type="match status" value="1"/>
</dbReference>
<sequence>MPPQLTRVRVDSLPADQRTCAICQETLGAHENGPALKTQCNHIFDRHCILHWLDGDHSTCPICREEIRQVGGGSFRDQFRNMRQAQADYGGANSFHDSESEDDSPVWEEYEPLPPSSPGNFTNPRPRNHPPLETRTPLRSYSPPRAPYQGSRSHRIPTGSGNSMQSAQMEYIYALSLIERIDNRIFHQAQVSHTANLAHHQAERNIQEAFERLLTAQRSRDCYEIQHALAMQDSVTPLLNEAFHALQSEGTILAQLVEERGRADDRLTAARERFAIERDAFMQGVRRTFYPED</sequence>
<dbReference type="SUPFAM" id="SSF57850">
    <property type="entry name" value="RING/U-box"/>
    <property type="match status" value="1"/>
</dbReference>
<dbReference type="AlphaFoldDB" id="A0A5M9JJN2"/>
<evidence type="ECO:0000259" key="6">
    <source>
        <dbReference type="PROSITE" id="PS50089"/>
    </source>
</evidence>
<gene>
    <name evidence="7" type="ORF">EYC84_001295</name>
</gene>
<evidence type="ECO:0000256" key="1">
    <source>
        <dbReference type="ARBA" id="ARBA00022723"/>
    </source>
</evidence>
<keyword evidence="8" id="KW-1185">Reference proteome</keyword>
<dbReference type="PROSITE" id="PS50089">
    <property type="entry name" value="ZF_RING_2"/>
    <property type="match status" value="1"/>
</dbReference>
<evidence type="ECO:0000313" key="8">
    <source>
        <dbReference type="Proteomes" id="UP000322873"/>
    </source>
</evidence>
<reference evidence="7 8" key="1">
    <citation type="submission" date="2019-06" db="EMBL/GenBank/DDBJ databases">
        <title>Genome Sequence of the Brown Rot Fungal Pathogen Monilinia fructicola.</title>
        <authorList>
            <person name="De Miccolis Angelini R.M."/>
            <person name="Landi L."/>
            <person name="Abate D."/>
            <person name="Pollastro S."/>
            <person name="Romanazzi G."/>
            <person name="Faretra F."/>
        </authorList>
    </citation>
    <scope>NUCLEOTIDE SEQUENCE [LARGE SCALE GENOMIC DNA]</scope>
    <source>
        <strain evidence="7 8">Mfrc123</strain>
    </source>
</reference>
<dbReference type="InterPro" id="IPR013083">
    <property type="entry name" value="Znf_RING/FYVE/PHD"/>
</dbReference>
<dbReference type="VEuPathDB" id="FungiDB:MFRU_004g04080"/>
<keyword evidence="1" id="KW-0479">Metal-binding</keyword>
<dbReference type="InterPro" id="IPR001841">
    <property type="entry name" value="Znf_RING"/>
</dbReference>
<evidence type="ECO:0000256" key="4">
    <source>
        <dbReference type="PROSITE-ProRule" id="PRU00175"/>
    </source>
</evidence>
<comment type="caution">
    <text evidence="7">The sequence shown here is derived from an EMBL/GenBank/DDBJ whole genome shotgun (WGS) entry which is preliminary data.</text>
</comment>
<dbReference type="GO" id="GO:0061630">
    <property type="term" value="F:ubiquitin protein ligase activity"/>
    <property type="evidence" value="ECO:0007669"/>
    <property type="project" value="TreeGrafter"/>
</dbReference>
<evidence type="ECO:0000256" key="5">
    <source>
        <dbReference type="SAM" id="MobiDB-lite"/>
    </source>
</evidence>
<dbReference type="GO" id="GO:0008270">
    <property type="term" value="F:zinc ion binding"/>
    <property type="evidence" value="ECO:0007669"/>
    <property type="project" value="UniProtKB-KW"/>
</dbReference>
<dbReference type="PANTHER" id="PTHR45969:SF69">
    <property type="entry name" value="FINGER DOMAIN PROTEIN, PUTATIVE (AFU_ORTHOLOGUE AFUA_3G12190)-RELATED"/>
    <property type="match status" value="1"/>
</dbReference>
<evidence type="ECO:0000256" key="3">
    <source>
        <dbReference type="ARBA" id="ARBA00022833"/>
    </source>
</evidence>
<name>A0A5M9JJN2_MONFR</name>
<accession>A0A5M9JJN2</accession>
<keyword evidence="3" id="KW-0862">Zinc</keyword>
<keyword evidence="2 4" id="KW-0863">Zinc-finger</keyword>
<dbReference type="PANTHER" id="PTHR45969">
    <property type="entry name" value="RING ZINC FINGER PROTEIN-RELATED"/>
    <property type="match status" value="1"/>
</dbReference>
<feature type="region of interest" description="Disordered" evidence="5">
    <location>
        <begin position="89"/>
        <end position="163"/>
    </location>
</feature>
<dbReference type="Proteomes" id="UP000322873">
    <property type="component" value="Unassembled WGS sequence"/>
</dbReference>
<proteinExistence type="predicted"/>
<dbReference type="SMART" id="SM00184">
    <property type="entry name" value="RING"/>
    <property type="match status" value="1"/>
</dbReference>
<organism evidence="7 8">
    <name type="scientific">Monilinia fructicola</name>
    <name type="common">Brown rot fungus</name>
    <name type="synonym">Ciboria fructicola</name>
    <dbReference type="NCBI Taxonomy" id="38448"/>
    <lineage>
        <taxon>Eukaryota</taxon>
        <taxon>Fungi</taxon>
        <taxon>Dikarya</taxon>
        <taxon>Ascomycota</taxon>
        <taxon>Pezizomycotina</taxon>
        <taxon>Leotiomycetes</taxon>
        <taxon>Helotiales</taxon>
        <taxon>Sclerotiniaceae</taxon>
        <taxon>Monilinia</taxon>
    </lineage>
</organism>
<dbReference type="EMBL" id="VICG01000008">
    <property type="protein sequence ID" value="KAA8569708.1"/>
    <property type="molecule type" value="Genomic_DNA"/>
</dbReference>
<evidence type="ECO:0000256" key="2">
    <source>
        <dbReference type="ARBA" id="ARBA00022771"/>
    </source>
</evidence>
<evidence type="ECO:0000313" key="7">
    <source>
        <dbReference type="EMBL" id="KAA8569708.1"/>
    </source>
</evidence>
<feature type="compositionally biased region" description="Acidic residues" evidence="5">
    <location>
        <begin position="99"/>
        <end position="111"/>
    </location>
</feature>
<protein>
    <recommendedName>
        <fullName evidence="6">RING-type domain-containing protein</fullName>
    </recommendedName>
</protein>
<dbReference type="Gene3D" id="3.30.40.10">
    <property type="entry name" value="Zinc/RING finger domain, C3HC4 (zinc finger)"/>
    <property type="match status" value="1"/>
</dbReference>
<dbReference type="GO" id="GO:0016567">
    <property type="term" value="P:protein ubiquitination"/>
    <property type="evidence" value="ECO:0007669"/>
    <property type="project" value="TreeGrafter"/>
</dbReference>
<feature type="domain" description="RING-type" evidence="6">
    <location>
        <begin position="20"/>
        <end position="64"/>
    </location>
</feature>